<feature type="domain" description="OmpR/PhoB-type" evidence="4">
    <location>
        <begin position="38"/>
        <end position="136"/>
    </location>
</feature>
<accession>A0A1H5LDK5</accession>
<proteinExistence type="predicted"/>
<dbReference type="SMART" id="SM00028">
    <property type="entry name" value="TPR"/>
    <property type="match status" value="4"/>
</dbReference>
<dbReference type="PANTHER" id="PTHR47691:SF3">
    <property type="entry name" value="HTH-TYPE TRANSCRIPTIONAL REGULATOR RV0890C-RELATED"/>
    <property type="match status" value="1"/>
</dbReference>
<evidence type="ECO:0000256" key="3">
    <source>
        <dbReference type="PROSITE-ProRule" id="PRU01091"/>
    </source>
</evidence>
<dbReference type="SUPFAM" id="SSF46894">
    <property type="entry name" value="C-terminal effector domain of the bipartite response regulators"/>
    <property type="match status" value="1"/>
</dbReference>
<dbReference type="CDD" id="cd00383">
    <property type="entry name" value="trans_reg_C"/>
    <property type="match status" value="1"/>
</dbReference>
<reference evidence="5 6" key="1">
    <citation type="submission" date="2016-10" db="EMBL/GenBank/DDBJ databases">
        <authorList>
            <person name="de Groot N.N."/>
        </authorList>
    </citation>
    <scope>NUCLEOTIDE SEQUENCE [LARGE SCALE GENOMIC DNA]</scope>
    <source>
        <strain evidence="5 6">BS3662</strain>
    </source>
</reference>
<evidence type="ECO:0000313" key="6">
    <source>
        <dbReference type="Proteomes" id="UP000198985"/>
    </source>
</evidence>
<keyword evidence="2" id="KW-0802">TPR repeat</keyword>
<dbReference type="AlphaFoldDB" id="A0A1H5LDK5"/>
<dbReference type="Gene3D" id="1.25.40.10">
    <property type="entry name" value="Tetratricopeptide repeat domain"/>
    <property type="match status" value="1"/>
</dbReference>
<dbReference type="Proteomes" id="UP000198985">
    <property type="component" value="Unassembled WGS sequence"/>
</dbReference>
<dbReference type="PROSITE" id="PS51755">
    <property type="entry name" value="OMPR_PHOB"/>
    <property type="match status" value="1"/>
</dbReference>
<dbReference type="SMART" id="SM00862">
    <property type="entry name" value="Trans_reg_C"/>
    <property type="match status" value="1"/>
</dbReference>
<keyword evidence="1 3" id="KW-0238">DNA-binding</keyword>
<dbReference type="Gene3D" id="1.10.10.10">
    <property type="entry name" value="Winged helix-like DNA-binding domain superfamily/Winged helix DNA-binding domain"/>
    <property type="match status" value="1"/>
</dbReference>
<evidence type="ECO:0000259" key="4">
    <source>
        <dbReference type="PROSITE" id="PS51755"/>
    </source>
</evidence>
<dbReference type="Pfam" id="PF00486">
    <property type="entry name" value="Trans_reg_C"/>
    <property type="match status" value="1"/>
</dbReference>
<protein>
    <submittedName>
        <fullName evidence="5">TolB amino-terminal domain-containing protein</fullName>
    </submittedName>
</protein>
<dbReference type="GO" id="GO:0006355">
    <property type="term" value="P:regulation of DNA-templated transcription"/>
    <property type="evidence" value="ECO:0007669"/>
    <property type="project" value="InterPro"/>
</dbReference>
<dbReference type="Gene3D" id="3.40.50.10070">
    <property type="entry name" value="TolB, N-terminal domain"/>
    <property type="match status" value="1"/>
</dbReference>
<dbReference type="InterPro" id="IPR011990">
    <property type="entry name" value="TPR-like_helical_dom_sf"/>
</dbReference>
<dbReference type="InterPro" id="IPR001867">
    <property type="entry name" value="OmpR/PhoB-type_DNA-bd"/>
</dbReference>
<dbReference type="PROSITE" id="PS50005">
    <property type="entry name" value="TPR"/>
    <property type="match status" value="1"/>
</dbReference>
<dbReference type="InterPro" id="IPR036388">
    <property type="entry name" value="WH-like_DNA-bd_sf"/>
</dbReference>
<evidence type="ECO:0000313" key="5">
    <source>
        <dbReference type="EMBL" id="SEE74318.1"/>
    </source>
</evidence>
<organism evidence="5 6">
    <name type="scientific">Pseudomonas migulae</name>
    <dbReference type="NCBI Taxonomy" id="78543"/>
    <lineage>
        <taxon>Bacteria</taxon>
        <taxon>Pseudomonadati</taxon>
        <taxon>Pseudomonadota</taxon>
        <taxon>Gammaproteobacteria</taxon>
        <taxon>Pseudomonadales</taxon>
        <taxon>Pseudomonadaceae</taxon>
        <taxon>Pseudomonas</taxon>
    </lineage>
</organism>
<dbReference type="GO" id="GO:0000160">
    <property type="term" value="P:phosphorelay signal transduction system"/>
    <property type="evidence" value="ECO:0007669"/>
    <property type="project" value="InterPro"/>
</dbReference>
<sequence>MSSLLDGAAGFALPYYRLLALLTRSDPESRALSQGIFNLPFVFEDYVLDQERRELTLRGHVVPIGPQVFDLLLQLISHRDRVVSKDDLLKAVWSGRVVSESTITSHINAVRKAIGDTGEEQRLVRTVARKGYRFIGEVEDDETAEAKQPDAQGIGAYMPANQAESAPYPLTLPDNPSITVLPFQNLSGDPEQDYFADGVVEDIIAALSRIRWLFVIARNSSFTYKGRAVDVKGISQELGVRYVLEGSVRRSGDKVRITGQLIDATTGTHLWAERFEGTLHDIFELQDQIAESVVGAIAPQLERAEIERAKRKPTESLCAYDYYLRGMAKLHSGTREAIEEALPLFYKAIELDTEFASAYGMAAWCHFWRKLNGWMTDPPQEIAEGARLARLAMTLGRDDAVALTRSGHALAHLTGDVDGGIALLDRARLLNPNLAPAWYLGGVLRALRGETDAAIEFLTHAVRLSPLDPEMFRMQVGMALAHFFAGRYDCATDWAEKALRNLPTLLPPVALLAASHALRGQTDNAKQAMQRLRELDPALRVSNLKEWLPIQRPEDLARFAQGLRMAGLPE</sequence>
<name>A0A1H5LDK5_9PSED</name>
<feature type="repeat" description="TPR" evidence="2">
    <location>
        <begin position="435"/>
        <end position="468"/>
    </location>
</feature>
<feature type="DNA-binding region" description="OmpR/PhoB-type" evidence="3">
    <location>
        <begin position="38"/>
        <end position="136"/>
    </location>
</feature>
<evidence type="ECO:0000256" key="2">
    <source>
        <dbReference type="PROSITE-ProRule" id="PRU00339"/>
    </source>
</evidence>
<dbReference type="InterPro" id="IPR016032">
    <property type="entry name" value="Sig_transdc_resp-reg_C-effctor"/>
</dbReference>
<dbReference type="PANTHER" id="PTHR47691">
    <property type="entry name" value="REGULATOR-RELATED"/>
    <property type="match status" value="1"/>
</dbReference>
<dbReference type="InterPro" id="IPR019734">
    <property type="entry name" value="TPR_rpt"/>
</dbReference>
<dbReference type="SUPFAM" id="SSF48452">
    <property type="entry name" value="TPR-like"/>
    <property type="match status" value="1"/>
</dbReference>
<evidence type="ECO:0000256" key="1">
    <source>
        <dbReference type="ARBA" id="ARBA00023125"/>
    </source>
</evidence>
<dbReference type="GO" id="GO:0003677">
    <property type="term" value="F:DNA binding"/>
    <property type="evidence" value="ECO:0007669"/>
    <property type="project" value="UniProtKB-UniRule"/>
</dbReference>
<dbReference type="EMBL" id="FNTY01000002">
    <property type="protein sequence ID" value="SEE74318.1"/>
    <property type="molecule type" value="Genomic_DNA"/>
</dbReference>
<gene>
    <name evidence="5" type="ORF">SAMN04490194_3848</name>
</gene>